<dbReference type="Proteomes" id="UP000239425">
    <property type="component" value="Unassembled WGS sequence"/>
</dbReference>
<keyword evidence="1" id="KW-0812">Transmembrane</keyword>
<evidence type="ECO:0000313" key="2">
    <source>
        <dbReference type="EMBL" id="PPE03886.1"/>
    </source>
</evidence>
<gene>
    <name evidence="2" type="ORF">HCUR_00666</name>
</gene>
<evidence type="ECO:0000256" key="1">
    <source>
        <dbReference type="SAM" id="Phobius"/>
    </source>
</evidence>
<keyword evidence="3" id="KW-1185">Reference proteome</keyword>
<keyword evidence="1" id="KW-1133">Transmembrane helix</keyword>
<accession>A0A2S5R987</accession>
<dbReference type="AlphaFoldDB" id="A0A2S5R987"/>
<dbReference type="EMBL" id="PHHC01000080">
    <property type="protein sequence ID" value="PPE03886.1"/>
    <property type="molecule type" value="Genomic_DNA"/>
</dbReference>
<feature type="transmembrane region" description="Helical" evidence="1">
    <location>
        <begin position="21"/>
        <end position="39"/>
    </location>
</feature>
<proteinExistence type="predicted"/>
<sequence length="119" mass="13658">MLCLDCFRYMMRKSTLINGSTLFFSCLTHHIFGTIQIFFQDPLSNNLRFFYRTPKTLPSLCLIGIRIYRVISYSKHSMLIVLAGLERTNFGSKRAFPLSSAYPLQNVYQSSHSSSLLSS</sequence>
<protein>
    <submittedName>
        <fullName evidence="2">Uncharacterized protein</fullName>
    </submittedName>
</protein>
<reference evidence="2 3" key="1">
    <citation type="submission" date="2017-11" db="EMBL/GenBank/DDBJ databases">
        <title>Comparative genomic analysis of Holospora spp., intranuclear symbionts of paramecia.</title>
        <authorList>
            <person name="Garushyants S.K."/>
            <person name="Beliavskaya A."/>
            <person name="Malko D.B."/>
            <person name="Logacheva M.D."/>
            <person name="Rautian M.S."/>
            <person name="Gelfand M.S."/>
        </authorList>
    </citation>
    <scope>NUCLEOTIDE SEQUENCE [LARGE SCALE GENOMIC DNA]</scope>
    <source>
        <strain evidence="3">02AZ16</strain>
    </source>
</reference>
<evidence type="ECO:0000313" key="3">
    <source>
        <dbReference type="Proteomes" id="UP000239425"/>
    </source>
</evidence>
<organism evidence="2 3">
    <name type="scientific">Holospora curviuscula</name>
    <dbReference type="NCBI Taxonomy" id="1082868"/>
    <lineage>
        <taxon>Bacteria</taxon>
        <taxon>Pseudomonadati</taxon>
        <taxon>Pseudomonadota</taxon>
        <taxon>Alphaproteobacteria</taxon>
        <taxon>Holosporales</taxon>
        <taxon>Holosporaceae</taxon>
        <taxon>Holospora</taxon>
    </lineage>
</organism>
<name>A0A2S5R987_9PROT</name>
<comment type="caution">
    <text evidence="2">The sequence shown here is derived from an EMBL/GenBank/DDBJ whole genome shotgun (WGS) entry which is preliminary data.</text>
</comment>
<keyword evidence="1" id="KW-0472">Membrane</keyword>